<feature type="compositionally biased region" description="Polar residues" evidence="1">
    <location>
        <begin position="30"/>
        <end position="49"/>
    </location>
</feature>
<organism evidence="2 3">
    <name type="scientific">Meristemomyces frigidus</name>
    <dbReference type="NCBI Taxonomy" id="1508187"/>
    <lineage>
        <taxon>Eukaryota</taxon>
        <taxon>Fungi</taxon>
        <taxon>Dikarya</taxon>
        <taxon>Ascomycota</taxon>
        <taxon>Pezizomycotina</taxon>
        <taxon>Dothideomycetes</taxon>
        <taxon>Dothideomycetidae</taxon>
        <taxon>Mycosphaerellales</taxon>
        <taxon>Teratosphaeriaceae</taxon>
        <taxon>Meristemomyces</taxon>
    </lineage>
</organism>
<evidence type="ECO:0000313" key="3">
    <source>
        <dbReference type="Proteomes" id="UP001310890"/>
    </source>
</evidence>
<feature type="region of interest" description="Disordered" evidence="1">
    <location>
        <begin position="221"/>
        <end position="360"/>
    </location>
</feature>
<feature type="region of interest" description="Disordered" evidence="1">
    <location>
        <begin position="418"/>
        <end position="439"/>
    </location>
</feature>
<feature type="compositionally biased region" description="Low complexity" evidence="1">
    <location>
        <begin position="134"/>
        <end position="145"/>
    </location>
</feature>
<feature type="compositionally biased region" description="Polar residues" evidence="1">
    <location>
        <begin position="339"/>
        <end position="360"/>
    </location>
</feature>
<name>A0AAN7TLM0_9PEZI</name>
<dbReference type="AlphaFoldDB" id="A0AAN7TLM0"/>
<reference evidence="2" key="1">
    <citation type="submission" date="2023-08" db="EMBL/GenBank/DDBJ databases">
        <title>Black Yeasts Isolated from many extreme environments.</title>
        <authorList>
            <person name="Coleine C."/>
            <person name="Stajich J.E."/>
            <person name="Selbmann L."/>
        </authorList>
    </citation>
    <scope>NUCLEOTIDE SEQUENCE</scope>
    <source>
        <strain evidence="2">CCFEE 5401</strain>
    </source>
</reference>
<dbReference type="EMBL" id="JAVRRL010000037">
    <property type="protein sequence ID" value="KAK5111699.1"/>
    <property type="molecule type" value="Genomic_DNA"/>
</dbReference>
<proteinExistence type="predicted"/>
<sequence>MGSRTGQMDYFGATQPGRHAHLFQPPQSPAPTVQTPASANNTDYFSTTNSRKRARAGSGHASGPGYNHTPSWVQCPTPSDVSYAGASGMQERNDRSVNKRYTLAGGLDTPGLQAETMATRWRTDGEDRRRRPVAQRASSSYAAQSHPTGALARERNGAARLPSPPNGEPSGTWTGFAYSFVGSLFTFGTSVVKGFYAGGGRGYDIKRSPLHMNFRNLLPRQPEDCSTPVPGSWREDEFLGDFEQDNPTTATRPPNKRRQTDRENWIMVGTPDLETSPQRRKETRLNAARPTASRANSRRSLAPLPRRTSSQTVHLTGSPLPAPSQPERDNRRASFAPIRTTSRPNSSSGGPRLSANANTAYISPEAEKYLRKRDKQERKADATMSDMSRKLADLIRMGQEALGTKISVEDDAVLGGAAAAGSRQWEGEETDEGFVDEEW</sequence>
<feature type="region of interest" description="Disordered" evidence="1">
    <location>
        <begin position="1"/>
        <end position="73"/>
    </location>
</feature>
<dbReference type="Proteomes" id="UP001310890">
    <property type="component" value="Unassembled WGS sequence"/>
</dbReference>
<evidence type="ECO:0000313" key="2">
    <source>
        <dbReference type="EMBL" id="KAK5111699.1"/>
    </source>
</evidence>
<gene>
    <name evidence="2" type="ORF">LTR62_004805</name>
</gene>
<comment type="caution">
    <text evidence="2">The sequence shown here is derived from an EMBL/GenBank/DDBJ whole genome shotgun (WGS) entry which is preliminary data.</text>
</comment>
<feature type="region of interest" description="Disordered" evidence="1">
    <location>
        <begin position="103"/>
        <end position="151"/>
    </location>
</feature>
<protein>
    <submittedName>
        <fullName evidence="2">Uncharacterized protein</fullName>
    </submittedName>
</protein>
<accession>A0AAN7TLM0</accession>
<feature type="compositionally biased region" description="Acidic residues" evidence="1">
    <location>
        <begin position="427"/>
        <end position="439"/>
    </location>
</feature>
<evidence type="ECO:0000256" key="1">
    <source>
        <dbReference type="SAM" id="MobiDB-lite"/>
    </source>
</evidence>